<evidence type="ECO:0000256" key="1">
    <source>
        <dbReference type="SAM" id="MobiDB-lite"/>
    </source>
</evidence>
<sequence length="185" mass="20274">MFSTSNSSLASQPPTPRPILKRSNSSLDRERKQAVVHFPPSPIISKTFVAHSPAIYDRSPIVVVPNSCALPERGCPGRTYTLERNCRRSNEFGGLRTLFGDESTESLLPPPLIQDTSSSSSDESSDGLAPLPLHLSSPELKHRKRGVRRQHKQPSTHLDHYNPSSSSDSSLRSNLLADEGIFGGF</sequence>
<reference evidence="2" key="2">
    <citation type="submission" date="2020-11" db="EMBL/GenBank/DDBJ databases">
        <authorList>
            <consortium name="DOE Joint Genome Institute"/>
            <person name="Kuo A."/>
            <person name="Miyauchi S."/>
            <person name="Kiss E."/>
            <person name="Drula E."/>
            <person name="Kohler A."/>
            <person name="Sanchez-Garcia M."/>
            <person name="Andreopoulos B."/>
            <person name="Barry K.W."/>
            <person name="Bonito G."/>
            <person name="Buee M."/>
            <person name="Carver A."/>
            <person name="Chen C."/>
            <person name="Cichocki N."/>
            <person name="Clum A."/>
            <person name="Culley D."/>
            <person name="Crous P.W."/>
            <person name="Fauchery L."/>
            <person name="Girlanda M."/>
            <person name="Hayes R."/>
            <person name="Keri Z."/>
            <person name="Labutti K."/>
            <person name="Lipzen A."/>
            <person name="Lombard V."/>
            <person name="Magnuson J."/>
            <person name="Maillard F."/>
            <person name="Morin E."/>
            <person name="Murat C."/>
            <person name="Nolan M."/>
            <person name="Ohm R."/>
            <person name="Pangilinan J."/>
            <person name="Pereira M."/>
            <person name="Perotto S."/>
            <person name="Peter M."/>
            <person name="Riley R."/>
            <person name="Sitrit Y."/>
            <person name="Stielow B."/>
            <person name="Szollosi G."/>
            <person name="Zifcakova L."/>
            <person name="Stursova M."/>
            <person name="Spatafora J.W."/>
            <person name="Tedersoo L."/>
            <person name="Vaario L.-M."/>
            <person name="Yamada A."/>
            <person name="Yan M."/>
            <person name="Wang P."/>
            <person name="Xu J."/>
            <person name="Bruns T."/>
            <person name="Baldrian P."/>
            <person name="Vilgalys R."/>
            <person name="Henrissat B."/>
            <person name="Grigoriev I.V."/>
            <person name="Hibbett D."/>
            <person name="Nagy L.G."/>
            <person name="Martin F.M."/>
        </authorList>
    </citation>
    <scope>NUCLEOTIDE SEQUENCE</scope>
    <source>
        <strain evidence="2">UH-Tt-Lm1</strain>
    </source>
</reference>
<evidence type="ECO:0000313" key="3">
    <source>
        <dbReference type="Proteomes" id="UP000736335"/>
    </source>
</evidence>
<proteinExistence type="predicted"/>
<accession>A0A9P6L217</accession>
<reference evidence="2" key="1">
    <citation type="journal article" date="2020" name="Nat. Commun.">
        <title>Large-scale genome sequencing of mycorrhizal fungi provides insights into the early evolution of symbiotic traits.</title>
        <authorList>
            <person name="Miyauchi S."/>
            <person name="Kiss E."/>
            <person name="Kuo A."/>
            <person name="Drula E."/>
            <person name="Kohler A."/>
            <person name="Sanchez-Garcia M."/>
            <person name="Morin E."/>
            <person name="Andreopoulos B."/>
            <person name="Barry K.W."/>
            <person name="Bonito G."/>
            <person name="Buee M."/>
            <person name="Carver A."/>
            <person name="Chen C."/>
            <person name="Cichocki N."/>
            <person name="Clum A."/>
            <person name="Culley D."/>
            <person name="Crous P.W."/>
            <person name="Fauchery L."/>
            <person name="Girlanda M."/>
            <person name="Hayes R.D."/>
            <person name="Keri Z."/>
            <person name="LaButti K."/>
            <person name="Lipzen A."/>
            <person name="Lombard V."/>
            <person name="Magnuson J."/>
            <person name="Maillard F."/>
            <person name="Murat C."/>
            <person name="Nolan M."/>
            <person name="Ohm R.A."/>
            <person name="Pangilinan J."/>
            <person name="Pereira M.F."/>
            <person name="Perotto S."/>
            <person name="Peter M."/>
            <person name="Pfister S."/>
            <person name="Riley R."/>
            <person name="Sitrit Y."/>
            <person name="Stielow J.B."/>
            <person name="Szollosi G."/>
            <person name="Zifcakova L."/>
            <person name="Stursova M."/>
            <person name="Spatafora J.W."/>
            <person name="Tedersoo L."/>
            <person name="Vaario L.M."/>
            <person name="Yamada A."/>
            <person name="Yan M."/>
            <person name="Wang P."/>
            <person name="Xu J."/>
            <person name="Bruns T."/>
            <person name="Baldrian P."/>
            <person name="Vilgalys R."/>
            <person name="Dunand C."/>
            <person name="Henrissat B."/>
            <person name="Grigoriev I.V."/>
            <person name="Hibbett D."/>
            <person name="Nagy L.G."/>
            <person name="Martin F.M."/>
        </authorList>
    </citation>
    <scope>NUCLEOTIDE SEQUENCE</scope>
    <source>
        <strain evidence="2">UH-Tt-Lm1</strain>
    </source>
</reference>
<dbReference type="AlphaFoldDB" id="A0A9P6L217"/>
<gene>
    <name evidence="2" type="ORF">BJ322DRAFT_459217</name>
</gene>
<feature type="compositionally biased region" description="Polar residues" evidence="1">
    <location>
        <begin position="1"/>
        <end position="12"/>
    </location>
</feature>
<comment type="caution">
    <text evidence="2">The sequence shown here is derived from an EMBL/GenBank/DDBJ whole genome shotgun (WGS) entry which is preliminary data.</text>
</comment>
<feature type="region of interest" description="Disordered" evidence="1">
    <location>
        <begin position="1"/>
        <end position="31"/>
    </location>
</feature>
<organism evidence="2 3">
    <name type="scientific">Thelephora terrestris</name>
    <dbReference type="NCBI Taxonomy" id="56493"/>
    <lineage>
        <taxon>Eukaryota</taxon>
        <taxon>Fungi</taxon>
        <taxon>Dikarya</taxon>
        <taxon>Basidiomycota</taxon>
        <taxon>Agaricomycotina</taxon>
        <taxon>Agaricomycetes</taxon>
        <taxon>Thelephorales</taxon>
        <taxon>Thelephoraceae</taxon>
        <taxon>Thelephora</taxon>
    </lineage>
</organism>
<dbReference type="EMBL" id="WIUZ02000021">
    <property type="protein sequence ID" value="KAF9778884.1"/>
    <property type="molecule type" value="Genomic_DNA"/>
</dbReference>
<feature type="region of interest" description="Disordered" evidence="1">
    <location>
        <begin position="102"/>
        <end position="172"/>
    </location>
</feature>
<evidence type="ECO:0000313" key="2">
    <source>
        <dbReference type="EMBL" id="KAF9778884.1"/>
    </source>
</evidence>
<keyword evidence="3" id="KW-1185">Reference proteome</keyword>
<protein>
    <submittedName>
        <fullName evidence="2">Uncharacterized protein</fullName>
    </submittedName>
</protein>
<feature type="compositionally biased region" description="Basic residues" evidence="1">
    <location>
        <begin position="141"/>
        <end position="154"/>
    </location>
</feature>
<dbReference type="Proteomes" id="UP000736335">
    <property type="component" value="Unassembled WGS sequence"/>
</dbReference>
<dbReference type="OrthoDB" id="3187054at2759"/>
<name>A0A9P6L217_9AGAM</name>